<evidence type="ECO:0000256" key="1">
    <source>
        <dbReference type="SAM" id="Phobius"/>
    </source>
</evidence>
<dbReference type="RefSeq" id="WP_062540912.1">
    <property type="nucleotide sequence ID" value="NZ_BBUN01000284.1"/>
</dbReference>
<dbReference type="Pfam" id="PF10861">
    <property type="entry name" value="DUF2784"/>
    <property type="match status" value="1"/>
</dbReference>
<feature type="transmembrane region" description="Helical" evidence="1">
    <location>
        <begin position="37"/>
        <end position="55"/>
    </location>
</feature>
<dbReference type="EMBL" id="PDKV01000002">
    <property type="protein sequence ID" value="PIB80623.1"/>
    <property type="molecule type" value="Genomic_DNA"/>
</dbReference>
<dbReference type="Proteomes" id="UP000193907">
    <property type="component" value="Unassembled WGS sequence"/>
</dbReference>
<accession>A0A1X1RV32</accession>
<dbReference type="Proteomes" id="UP000230971">
    <property type="component" value="Unassembled WGS sequence"/>
</dbReference>
<reference evidence="2 4" key="1">
    <citation type="submission" date="2016-01" db="EMBL/GenBank/DDBJ databases">
        <title>The new phylogeny of the genus Mycobacterium.</title>
        <authorList>
            <person name="Tarcisio F."/>
            <person name="Conor M."/>
            <person name="Antonella G."/>
            <person name="Elisabetta G."/>
            <person name="Giulia F.S."/>
            <person name="Sara T."/>
            <person name="Anna F."/>
            <person name="Clotilde B."/>
            <person name="Roberto B."/>
            <person name="Veronica D.S."/>
            <person name="Fabio R."/>
            <person name="Monica P."/>
            <person name="Olivier J."/>
            <person name="Enrico T."/>
            <person name="Nicola S."/>
        </authorList>
    </citation>
    <scope>NUCLEOTIDE SEQUENCE [LARGE SCALE GENOMIC DNA]</scope>
    <source>
        <strain evidence="2 4">DSM 44243</strain>
    </source>
</reference>
<protein>
    <submittedName>
        <fullName evidence="3">DUF2784 domain-containing protein</fullName>
    </submittedName>
</protein>
<dbReference type="EMBL" id="LQOM01000016">
    <property type="protein sequence ID" value="ORV18150.1"/>
    <property type="molecule type" value="Genomic_DNA"/>
</dbReference>
<evidence type="ECO:0000313" key="2">
    <source>
        <dbReference type="EMBL" id="ORV18150.1"/>
    </source>
</evidence>
<sequence>MRRLHVVAVVAIVVAHFAYLIYLPSGGFLALRRPRTLVLHVPAVLWGVGVVYFGLPCPLTRLEQWARERAGLARLPESGFVDRYIAGVFYPADRTGTAQTAAFVAAAVSWLMLAVRHGRLEVTLKAGRGRVSAAPGRVCPLAT</sequence>
<keyword evidence="4" id="KW-1185">Reference proteome</keyword>
<gene>
    <name evidence="2" type="ORF">AWB95_05025</name>
    <name evidence="3" type="ORF">CQY23_03600</name>
</gene>
<evidence type="ECO:0000313" key="4">
    <source>
        <dbReference type="Proteomes" id="UP000193907"/>
    </source>
</evidence>
<keyword evidence="1" id="KW-1133">Transmembrane helix</keyword>
<keyword evidence="1" id="KW-0472">Membrane</keyword>
<evidence type="ECO:0000313" key="3">
    <source>
        <dbReference type="EMBL" id="PIB80623.1"/>
    </source>
</evidence>
<dbReference type="AlphaFoldDB" id="A0A1X1RV32"/>
<feature type="transmembrane region" description="Helical" evidence="1">
    <location>
        <begin position="6"/>
        <end position="25"/>
    </location>
</feature>
<dbReference type="InterPro" id="IPR021218">
    <property type="entry name" value="DUF2784"/>
</dbReference>
<comment type="caution">
    <text evidence="2">The sequence shown here is derived from an EMBL/GenBank/DDBJ whole genome shotgun (WGS) entry which is preliminary data.</text>
</comment>
<dbReference type="STRING" id="28045.AWB95_05025"/>
<proteinExistence type="predicted"/>
<dbReference type="OrthoDB" id="370375at2"/>
<name>A0A1X1RV32_MYCCE</name>
<evidence type="ECO:0000313" key="5">
    <source>
        <dbReference type="Proteomes" id="UP000230971"/>
    </source>
</evidence>
<keyword evidence="1" id="KW-0812">Transmembrane</keyword>
<organism evidence="2 4">
    <name type="scientific">Mycobacterium celatum</name>
    <dbReference type="NCBI Taxonomy" id="28045"/>
    <lineage>
        <taxon>Bacteria</taxon>
        <taxon>Bacillati</taxon>
        <taxon>Actinomycetota</taxon>
        <taxon>Actinomycetes</taxon>
        <taxon>Mycobacteriales</taxon>
        <taxon>Mycobacteriaceae</taxon>
        <taxon>Mycobacterium</taxon>
    </lineage>
</organism>
<reference evidence="3 5" key="2">
    <citation type="journal article" date="2017" name="Infect. Genet. Evol.">
        <title>The new phylogeny of the genus Mycobacterium: The old and the news.</title>
        <authorList>
            <person name="Tortoli E."/>
            <person name="Fedrizzi T."/>
            <person name="Meehan C.J."/>
            <person name="Trovato A."/>
            <person name="Grottola A."/>
            <person name="Giacobazzi E."/>
            <person name="Serpini G.F."/>
            <person name="Tagliazucchi S."/>
            <person name="Fabio A."/>
            <person name="Bettua C."/>
            <person name="Bertorelli R."/>
            <person name="Frascaro F."/>
            <person name="De Sanctis V."/>
            <person name="Pecorari M."/>
            <person name="Jousson O."/>
            <person name="Segata N."/>
            <person name="Cirillo D.M."/>
        </authorList>
    </citation>
    <scope>NUCLEOTIDE SEQUENCE [LARGE SCALE GENOMIC DNA]</scope>
    <source>
        <strain evidence="3 5">NCTC 12882</strain>
    </source>
</reference>